<dbReference type="AlphaFoldDB" id="A0A388SF35"/>
<proteinExistence type="inferred from homology"/>
<evidence type="ECO:0000313" key="3">
    <source>
        <dbReference type="EMBL" id="GBO93304.1"/>
    </source>
</evidence>
<organism evidence="3 4">
    <name type="scientific">Mesosutterella multiformis</name>
    <dbReference type="NCBI Taxonomy" id="2259133"/>
    <lineage>
        <taxon>Bacteria</taxon>
        <taxon>Pseudomonadati</taxon>
        <taxon>Pseudomonadota</taxon>
        <taxon>Betaproteobacteria</taxon>
        <taxon>Burkholderiales</taxon>
        <taxon>Sutterellaceae</taxon>
        <taxon>Mesosutterella</taxon>
    </lineage>
</organism>
<dbReference type="PANTHER" id="PTHR43022">
    <property type="entry name" value="PROTEIN SMF"/>
    <property type="match status" value="1"/>
</dbReference>
<name>A0A388SF35_9BURK</name>
<dbReference type="Proteomes" id="UP000266091">
    <property type="component" value="Unassembled WGS sequence"/>
</dbReference>
<dbReference type="SUPFAM" id="SSF102405">
    <property type="entry name" value="MCP/YpsA-like"/>
    <property type="match status" value="1"/>
</dbReference>
<dbReference type="InterPro" id="IPR057666">
    <property type="entry name" value="DrpA_SLOG"/>
</dbReference>
<dbReference type="Gene3D" id="3.40.50.450">
    <property type="match status" value="1"/>
</dbReference>
<dbReference type="OrthoDB" id="9785707at2"/>
<dbReference type="GO" id="GO:0009294">
    <property type="term" value="P:DNA-mediated transformation"/>
    <property type="evidence" value="ECO:0007669"/>
    <property type="project" value="InterPro"/>
</dbReference>
<dbReference type="Pfam" id="PF02481">
    <property type="entry name" value="DNA_processg_A"/>
    <property type="match status" value="1"/>
</dbReference>
<evidence type="ECO:0000256" key="1">
    <source>
        <dbReference type="ARBA" id="ARBA00006525"/>
    </source>
</evidence>
<comment type="caution">
    <text evidence="3">The sequence shown here is derived from an EMBL/GenBank/DDBJ whole genome shotgun (WGS) entry which is preliminary data.</text>
</comment>
<reference evidence="3 4" key="1">
    <citation type="journal article" date="2018" name="Int. J. Syst. Evol. Microbiol.">
        <title>Mesosutterella multiformis gen. nov., sp. nov., a member of the family Sutterellaceae and Sutterella megalosphaeroides sp. nov., isolated from human faeces.</title>
        <authorList>
            <person name="Sakamoto M."/>
            <person name="Ikeyama N."/>
            <person name="Kunihiro T."/>
            <person name="Iino T."/>
            <person name="Yuki M."/>
            <person name="Ohkuma M."/>
        </authorList>
    </citation>
    <scope>NUCLEOTIDE SEQUENCE [LARGE SCALE GENOMIC DNA]</scope>
    <source>
        <strain evidence="3 4">4NBBH2</strain>
    </source>
</reference>
<dbReference type="EMBL" id="BGZJ01000001">
    <property type="protein sequence ID" value="GBO93304.1"/>
    <property type="molecule type" value="Genomic_DNA"/>
</dbReference>
<dbReference type="InterPro" id="IPR003488">
    <property type="entry name" value="DprA"/>
</dbReference>
<dbReference type="PANTHER" id="PTHR43022:SF1">
    <property type="entry name" value="PROTEIN SMF"/>
    <property type="match status" value="1"/>
</dbReference>
<feature type="domain" description="Smf/DprA SLOG" evidence="2">
    <location>
        <begin position="83"/>
        <end position="291"/>
    </location>
</feature>
<dbReference type="RefSeq" id="WP_116269705.1">
    <property type="nucleotide sequence ID" value="NZ_BGZJ01000001.1"/>
</dbReference>
<evidence type="ECO:0000259" key="2">
    <source>
        <dbReference type="Pfam" id="PF02481"/>
    </source>
</evidence>
<evidence type="ECO:0000313" key="4">
    <source>
        <dbReference type="Proteomes" id="UP000266091"/>
    </source>
</evidence>
<gene>
    <name evidence="3" type="primary">smf</name>
    <name evidence="3" type="ORF">MESMUL_06580</name>
</gene>
<protein>
    <submittedName>
        <fullName evidence="3">DNA processing protein DprA</fullName>
    </submittedName>
</protein>
<sequence>MTEEEIHAWITFSTVPDMGLEDAVRLLGDFGSPGAVLDSSLSELRHAVTDELARRIASGPEDEQAEVIEKTEDWLRRTSGSFVISIADEDFPRGLFETGCSPLVLYGLGDRKLLRRRLLAILGTRHPSAEGERDAYEFGAALEKVGLTLLSSMMEGVEAASLRGALADPAGAAVVLCASPLNRVYPASLKPIMMKTAKQGLLLSATPIGESLTPERLELRYRYLAGMADAVLLMEASAHSKAIPVAKTAGSYGRDTLAVPGNIHLPLSKGPNRLIRSGARLVESVQDIAGEIRGLSERIPRLSDDLRS</sequence>
<accession>A0A388SF35</accession>
<comment type="similarity">
    <text evidence="1">Belongs to the DprA/Smf family.</text>
</comment>
<keyword evidence="4" id="KW-1185">Reference proteome</keyword>